<dbReference type="Proteomes" id="UP001159641">
    <property type="component" value="Unassembled WGS sequence"/>
</dbReference>
<feature type="region of interest" description="Disordered" evidence="1">
    <location>
        <begin position="219"/>
        <end position="259"/>
    </location>
</feature>
<evidence type="ECO:0000256" key="1">
    <source>
        <dbReference type="SAM" id="MobiDB-lite"/>
    </source>
</evidence>
<dbReference type="AlphaFoldDB" id="A0AB34GG11"/>
<evidence type="ECO:0000313" key="2">
    <source>
        <dbReference type="EMBL" id="KAJ8778043.1"/>
    </source>
</evidence>
<dbReference type="EMBL" id="JAIQCJ010002272">
    <property type="protein sequence ID" value="KAJ8778043.1"/>
    <property type="molecule type" value="Genomic_DNA"/>
</dbReference>
<accession>A0AB34GG11</accession>
<proteinExistence type="predicted"/>
<organism evidence="2 3">
    <name type="scientific">Eschrichtius robustus</name>
    <name type="common">California gray whale</name>
    <name type="synonym">Eschrichtius gibbosus</name>
    <dbReference type="NCBI Taxonomy" id="9764"/>
    <lineage>
        <taxon>Eukaryota</taxon>
        <taxon>Metazoa</taxon>
        <taxon>Chordata</taxon>
        <taxon>Craniata</taxon>
        <taxon>Vertebrata</taxon>
        <taxon>Euteleostomi</taxon>
        <taxon>Mammalia</taxon>
        <taxon>Eutheria</taxon>
        <taxon>Laurasiatheria</taxon>
        <taxon>Artiodactyla</taxon>
        <taxon>Whippomorpha</taxon>
        <taxon>Cetacea</taxon>
        <taxon>Mysticeti</taxon>
        <taxon>Eschrichtiidae</taxon>
        <taxon>Eschrichtius</taxon>
    </lineage>
</organism>
<feature type="region of interest" description="Disordered" evidence="1">
    <location>
        <begin position="1"/>
        <end position="24"/>
    </location>
</feature>
<name>A0AB34GG11_ESCRO</name>
<protein>
    <submittedName>
        <fullName evidence="2">Uncharacterized protein</fullName>
    </submittedName>
</protein>
<feature type="region of interest" description="Disordered" evidence="1">
    <location>
        <begin position="107"/>
        <end position="126"/>
    </location>
</feature>
<keyword evidence="3" id="KW-1185">Reference proteome</keyword>
<reference evidence="2 3" key="1">
    <citation type="submission" date="2022-11" db="EMBL/GenBank/DDBJ databases">
        <title>Whole genome sequence of Eschrichtius robustus ER-17-0199.</title>
        <authorList>
            <person name="Bruniche-Olsen A."/>
            <person name="Black A.N."/>
            <person name="Fields C.J."/>
            <person name="Walden K."/>
            <person name="Dewoody J.A."/>
        </authorList>
    </citation>
    <scope>NUCLEOTIDE SEQUENCE [LARGE SCALE GENOMIC DNA]</scope>
    <source>
        <strain evidence="2">ER-17-0199</strain>
        <tissue evidence="2">Blubber</tissue>
    </source>
</reference>
<sequence>MGSPRGFRRAPEHGGRKAGCANSAPALAFPLPPRRFLSRLGPPPPLCLPLRAGRVVVIFRRQPPAAWPRSIRGEAGAPRALGLGRRVPALPGPARMEAVEAGRLRAGEPGRLSWDPTEPWSSSQPPVPYRVPGAERLALSEALCKLQLLNQLCHQEQGTEQSVSLGAALEALHRVRVPAAGPVCTQTLPAADQPGIYGEEGGPLSAAAACIAAAPAAEAPRLRPSPLPSPAHGPRRPAWGRLCRLSPLPPSRTRRTPMG</sequence>
<evidence type="ECO:0000313" key="3">
    <source>
        <dbReference type="Proteomes" id="UP001159641"/>
    </source>
</evidence>
<comment type="caution">
    <text evidence="2">The sequence shown here is derived from an EMBL/GenBank/DDBJ whole genome shotgun (WGS) entry which is preliminary data.</text>
</comment>
<gene>
    <name evidence="2" type="ORF">J1605_013903</name>
</gene>